<dbReference type="InterPro" id="IPR034457">
    <property type="entry name" value="Organic_radical-activating"/>
</dbReference>
<keyword evidence="4" id="KW-0479">Metal-binding</keyword>
<gene>
    <name evidence="8" type="ORF">HMPREF9432_00838</name>
</gene>
<accession>A0ABN0DRF9</accession>
<evidence type="ECO:0000259" key="7">
    <source>
        <dbReference type="Pfam" id="PF04055"/>
    </source>
</evidence>
<dbReference type="CDD" id="cd01335">
    <property type="entry name" value="Radical_SAM"/>
    <property type="match status" value="1"/>
</dbReference>
<evidence type="ECO:0000313" key="9">
    <source>
        <dbReference type="Proteomes" id="UP000003175"/>
    </source>
</evidence>
<feature type="domain" description="Radical SAM core" evidence="7">
    <location>
        <begin position="193"/>
        <end position="360"/>
    </location>
</feature>
<name>A0ABN0DRF9_9FIRM</name>
<evidence type="ECO:0000256" key="6">
    <source>
        <dbReference type="ARBA" id="ARBA00023014"/>
    </source>
</evidence>
<keyword evidence="6" id="KW-0411">Iron-sulfur</keyword>
<dbReference type="PANTHER" id="PTHR30352">
    <property type="entry name" value="PYRUVATE FORMATE-LYASE-ACTIVATING ENZYME"/>
    <property type="match status" value="1"/>
</dbReference>
<evidence type="ECO:0000256" key="1">
    <source>
        <dbReference type="ARBA" id="ARBA00001966"/>
    </source>
</evidence>
<evidence type="ECO:0000313" key="8">
    <source>
        <dbReference type="EMBL" id="EHG25458.1"/>
    </source>
</evidence>
<keyword evidence="9" id="KW-1185">Reference proteome</keyword>
<sequence length="424" mass="46998">MKPNKKKIRPRRANEITAVYADRSGSICEADDLRALGRIGAHNVPITSGELIPLPDSADLMFMPAHTAVGMNGAGEEAEIVGTAVAAILPQGYTRTYLPAFHRAPDAAPLPLYGYTAVVSYRGELCVTAVYTDENEKWDPANYNGKELKRLVRRTMKELPDNRIVEQVGNCSINYHCLTAQNLFYRRWECGVPTSPVCNANCLGCISLQSSECCPSPQERITFAPTAEEIAEVGIYHLSIAPDGIISFGQGCEGEPSLAADRIAEGIRRIRAVTPRGQINMNSNAGFPEGMKKIVDAGLDSLRVSIISAREESYDAYYRASYPLDNVKESLRYALDHDVYVSLNLLHFPGFTDRVEELAAWQEFFRVLPVQMIQMRNLNIDPTLFLRTMPEAESDPVGTKNFMDTLHAEFPQLVIGSFSHYVNV</sequence>
<dbReference type="InterPro" id="IPR013785">
    <property type="entry name" value="Aldolase_TIM"/>
</dbReference>
<dbReference type="Pfam" id="PF04055">
    <property type="entry name" value="Radical_SAM"/>
    <property type="match status" value="1"/>
</dbReference>
<dbReference type="InterPro" id="IPR058240">
    <property type="entry name" value="rSAM_sf"/>
</dbReference>
<reference evidence="8 9" key="1">
    <citation type="submission" date="2011-08" db="EMBL/GenBank/DDBJ databases">
        <title>The Genome Sequence of Selenomonas noxia F0398.</title>
        <authorList>
            <consortium name="The Broad Institute Genome Sequencing Platform"/>
            <person name="Earl A."/>
            <person name="Ward D."/>
            <person name="Feldgarden M."/>
            <person name="Gevers D."/>
            <person name="Izard J."/>
            <person name="Ganesan A."/>
            <person name="Blanton J.M."/>
            <person name="Baranova O.V."/>
            <person name="Tanner A.C."/>
            <person name="Dewhirst F.E."/>
            <person name="Young S.K."/>
            <person name="Zeng Q."/>
            <person name="Gargeya S."/>
            <person name="Fitzgerald M."/>
            <person name="Haas B."/>
            <person name="Abouelleil A."/>
            <person name="Alvarado L."/>
            <person name="Arachchi H.M."/>
            <person name="Berlin A."/>
            <person name="Brown A."/>
            <person name="Chapman S.B."/>
            <person name="Chen Z."/>
            <person name="Dunbar C."/>
            <person name="Freedman E."/>
            <person name="Gearin G."/>
            <person name="Gellesch M."/>
            <person name="Goldberg J."/>
            <person name="Griggs A."/>
            <person name="Gujja S."/>
            <person name="Heiman D."/>
            <person name="Howarth C."/>
            <person name="Larson L."/>
            <person name="Lui A."/>
            <person name="MacDonald P.J.P."/>
            <person name="Montmayeur A."/>
            <person name="Murphy C."/>
            <person name="Neiman D."/>
            <person name="Pearson M."/>
            <person name="Priest M."/>
            <person name="Roberts A."/>
            <person name="Saif S."/>
            <person name="Shea T."/>
            <person name="Shenoy N."/>
            <person name="Sisk P."/>
            <person name="Stolte C."/>
            <person name="Sykes S."/>
            <person name="Wortman J."/>
            <person name="Nusbaum C."/>
            <person name="Birren B."/>
        </authorList>
    </citation>
    <scope>NUCLEOTIDE SEQUENCE [LARGE SCALE GENOMIC DNA]</scope>
    <source>
        <strain evidence="8 9">F0398</strain>
    </source>
</reference>
<keyword evidence="2" id="KW-0004">4Fe-4S</keyword>
<evidence type="ECO:0000256" key="2">
    <source>
        <dbReference type="ARBA" id="ARBA00022485"/>
    </source>
</evidence>
<comment type="caution">
    <text evidence="8">The sequence shown here is derived from an EMBL/GenBank/DDBJ whole genome shotgun (WGS) entry which is preliminary data.</text>
</comment>
<keyword evidence="5" id="KW-0408">Iron</keyword>
<dbReference type="EMBL" id="ADGH01000004">
    <property type="protein sequence ID" value="EHG25458.1"/>
    <property type="molecule type" value="Genomic_DNA"/>
</dbReference>
<comment type="cofactor">
    <cofactor evidence="1">
        <name>[4Fe-4S] cluster</name>
        <dbReference type="ChEBI" id="CHEBI:49883"/>
    </cofactor>
</comment>
<evidence type="ECO:0000256" key="3">
    <source>
        <dbReference type="ARBA" id="ARBA00022691"/>
    </source>
</evidence>
<organism evidence="8 9">
    <name type="scientific">Selenomonas noxia F0398</name>
    <dbReference type="NCBI Taxonomy" id="702437"/>
    <lineage>
        <taxon>Bacteria</taxon>
        <taxon>Bacillati</taxon>
        <taxon>Bacillota</taxon>
        <taxon>Negativicutes</taxon>
        <taxon>Selenomonadales</taxon>
        <taxon>Selenomonadaceae</taxon>
        <taxon>Selenomonas</taxon>
    </lineage>
</organism>
<dbReference type="InterPro" id="IPR007197">
    <property type="entry name" value="rSAM"/>
</dbReference>
<dbReference type="Gene3D" id="3.20.20.70">
    <property type="entry name" value="Aldolase class I"/>
    <property type="match status" value="1"/>
</dbReference>
<dbReference type="RefSeq" id="WP_006696173.1">
    <property type="nucleotide sequence ID" value="NZ_JH376858.1"/>
</dbReference>
<dbReference type="PANTHER" id="PTHR30352:SF5">
    <property type="entry name" value="PYRUVATE FORMATE-LYASE 1-ACTIVATING ENZYME"/>
    <property type="match status" value="1"/>
</dbReference>
<evidence type="ECO:0000256" key="4">
    <source>
        <dbReference type="ARBA" id="ARBA00022723"/>
    </source>
</evidence>
<proteinExistence type="predicted"/>
<evidence type="ECO:0000256" key="5">
    <source>
        <dbReference type="ARBA" id="ARBA00023004"/>
    </source>
</evidence>
<keyword evidence="3" id="KW-0949">S-adenosyl-L-methionine</keyword>
<dbReference type="SFLD" id="SFLDG01109">
    <property type="entry name" value="Uncharacterised_Radical_SAM_Su"/>
    <property type="match status" value="1"/>
</dbReference>
<dbReference type="Proteomes" id="UP000003175">
    <property type="component" value="Unassembled WGS sequence"/>
</dbReference>
<dbReference type="SFLD" id="SFLDS00029">
    <property type="entry name" value="Radical_SAM"/>
    <property type="match status" value="1"/>
</dbReference>
<dbReference type="SUPFAM" id="SSF102114">
    <property type="entry name" value="Radical SAM enzymes"/>
    <property type="match status" value="1"/>
</dbReference>
<protein>
    <recommendedName>
        <fullName evidence="7">Radical SAM core domain-containing protein</fullName>
    </recommendedName>
</protein>